<dbReference type="SUPFAM" id="SSF48452">
    <property type="entry name" value="TPR-like"/>
    <property type="match status" value="1"/>
</dbReference>
<dbReference type="InterPro" id="IPR011990">
    <property type="entry name" value="TPR-like_helical_dom_sf"/>
</dbReference>
<proteinExistence type="predicted"/>
<accession>A0A8J6T1U3</accession>
<feature type="repeat" description="TPR" evidence="3">
    <location>
        <begin position="30"/>
        <end position="63"/>
    </location>
</feature>
<dbReference type="Pfam" id="PF13432">
    <property type="entry name" value="TPR_16"/>
    <property type="match status" value="2"/>
</dbReference>
<dbReference type="PROSITE" id="PS50005">
    <property type="entry name" value="TPR"/>
    <property type="match status" value="3"/>
</dbReference>
<dbReference type="PROSITE" id="PS51257">
    <property type="entry name" value="PROKAR_LIPOPROTEIN"/>
    <property type="match status" value="1"/>
</dbReference>
<comment type="caution">
    <text evidence="4">The sequence shown here is derived from an EMBL/GenBank/DDBJ whole genome shotgun (WGS) entry which is preliminary data.</text>
</comment>
<dbReference type="SMART" id="SM00028">
    <property type="entry name" value="TPR"/>
    <property type="match status" value="5"/>
</dbReference>
<feature type="repeat" description="TPR" evidence="3">
    <location>
        <begin position="167"/>
        <end position="200"/>
    </location>
</feature>
<dbReference type="EMBL" id="JACNJD010000099">
    <property type="protein sequence ID" value="MBC8176150.1"/>
    <property type="molecule type" value="Genomic_DNA"/>
</dbReference>
<dbReference type="Gene3D" id="1.25.40.10">
    <property type="entry name" value="Tetratricopeptide repeat domain"/>
    <property type="match status" value="2"/>
</dbReference>
<name>A0A8J6T1U3_9DELT</name>
<keyword evidence="2 3" id="KW-0802">TPR repeat</keyword>
<dbReference type="PANTHER" id="PTHR44858:SF1">
    <property type="entry name" value="UDP-N-ACETYLGLUCOSAMINE--PEPTIDE N-ACETYLGLUCOSAMINYLTRANSFERASE SPINDLY-RELATED"/>
    <property type="match status" value="1"/>
</dbReference>
<dbReference type="Proteomes" id="UP000650524">
    <property type="component" value="Unassembled WGS sequence"/>
</dbReference>
<organism evidence="4 5">
    <name type="scientific">Candidatus Desulfacyla euxinica</name>
    <dbReference type="NCBI Taxonomy" id="2841693"/>
    <lineage>
        <taxon>Bacteria</taxon>
        <taxon>Deltaproteobacteria</taxon>
        <taxon>Candidatus Desulfacyla</taxon>
    </lineage>
</organism>
<evidence type="ECO:0000313" key="5">
    <source>
        <dbReference type="Proteomes" id="UP000650524"/>
    </source>
</evidence>
<sequence length="250" mass="29141">MKNNRSLIILFFVVGGLLFYGCAGGGKKYANDFFNQGVVWFQKGEYDRAIDDFTKALEMAPEGRENYVIYYNRGVAFYKNRNYDRAIQDFDTSLRLTPGLMKTGKYKPTIYDSSMEIKPPATPKIEYELFNVYKIRGDAWFYNEGYKQAINDYSMALKYGEQRKELPSVYENRGWAKFELDDFDGAIEDFSSTLSINSRSAQAYFGRARAWAEKGDINMALRDAWMANKLKPDNREYDDLVFDLRSIRER</sequence>
<dbReference type="InterPro" id="IPR019734">
    <property type="entry name" value="TPR_rpt"/>
</dbReference>
<evidence type="ECO:0000313" key="4">
    <source>
        <dbReference type="EMBL" id="MBC8176150.1"/>
    </source>
</evidence>
<gene>
    <name evidence="4" type="ORF">H8E19_01995</name>
</gene>
<keyword evidence="1" id="KW-0677">Repeat</keyword>
<reference evidence="4 5" key="1">
    <citation type="submission" date="2020-08" db="EMBL/GenBank/DDBJ databases">
        <title>Bridging the membrane lipid divide: bacteria of the FCB group superphylum have the potential to synthesize archaeal ether lipids.</title>
        <authorList>
            <person name="Villanueva L."/>
            <person name="Von Meijenfeldt F.A.B."/>
            <person name="Westbye A.B."/>
            <person name="Yadav S."/>
            <person name="Hopmans E.C."/>
            <person name="Dutilh B.E."/>
            <person name="Sinninghe Damste J.S."/>
        </authorList>
    </citation>
    <scope>NUCLEOTIDE SEQUENCE [LARGE SCALE GENOMIC DNA]</scope>
    <source>
        <strain evidence="4">NIOZ-UU27</strain>
    </source>
</reference>
<evidence type="ECO:0000256" key="2">
    <source>
        <dbReference type="ARBA" id="ARBA00022803"/>
    </source>
</evidence>
<protein>
    <submittedName>
        <fullName evidence="4">Tetratricopeptide repeat protein</fullName>
    </submittedName>
</protein>
<dbReference type="InterPro" id="IPR050498">
    <property type="entry name" value="Ycf3"/>
</dbReference>
<dbReference type="PANTHER" id="PTHR44858">
    <property type="entry name" value="TETRATRICOPEPTIDE REPEAT PROTEIN 6"/>
    <property type="match status" value="1"/>
</dbReference>
<dbReference type="PROSITE" id="PS50293">
    <property type="entry name" value="TPR_REGION"/>
    <property type="match status" value="2"/>
</dbReference>
<dbReference type="AlphaFoldDB" id="A0A8J6T1U3"/>
<feature type="repeat" description="TPR" evidence="3">
    <location>
        <begin position="67"/>
        <end position="100"/>
    </location>
</feature>
<evidence type="ECO:0000256" key="1">
    <source>
        <dbReference type="ARBA" id="ARBA00022737"/>
    </source>
</evidence>
<evidence type="ECO:0000256" key="3">
    <source>
        <dbReference type="PROSITE-ProRule" id="PRU00339"/>
    </source>
</evidence>